<keyword evidence="3" id="KW-1185">Reference proteome</keyword>
<name>A0A392VI29_9FABA</name>
<comment type="caution">
    <text evidence="2">The sequence shown here is derived from an EMBL/GenBank/DDBJ whole genome shotgun (WGS) entry which is preliminary data.</text>
</comment>
<dbReference type="EMBL" id="LXQA011141450">
    <property type="protein sequence ID" value="MCI86465.1"/>
    <property type="molecule type" value="Genomic_DNA"/>
</dbReference>
<proteinExistence type="predicted"/>
<reference evidence="2 3" key="1">
    <citation type="journal article" date="2018" name="Front. Plant Sci.">
        <title>Red Clover (Trifolium pratense) and Zigzag Clover (T. medium) - A Picture of Genomic Similarities and Differences.</title>
        <authorList>
            <person name="Dluhosova J."/>
            <person name="Istvanek J."/>
            <person name="Nedelnik J."/>
            <person name="Repkova J."/>
        </authorList>
    </citation>
    <scope>NUCLEOTIDE SEQUENCE [LARGE SCALE GENOMIC DNA]</scope>
    <source>
        <strain evidence="3">cv. 10/8</strain>
        <tissue evidence="2">Leaf</tissue>
    </source>
</reference>
<protein>
    <submittedName>
        <fullName evidence="2">Uncharacterized protein</fullName>
    </submittedName>
</protein>
<evidence type="ECO:0000256" key="1">
    <source>
        <dbReference type="SAM" id="MobiDB-lite"/>
    </source>
</evidence>
<feature type="region of interest" description="Disordered" evidence="1">
    <location>
        <begin position="1"/>
        <end position="38"/>
    </location>
</feature>
<feature type="non-terminal residue" evidence="2">
    <location>
        <position position="38"/>
    </location>
</feature>
<accession>A0A392VI29</accession>
<sequence>MDRSASGSNGLQGNGRVGDLPERLTDVVLSSGREGNAV</sequence>
<dbReference type="AlphaFoldDB" id="A0A392VI29"/>
<dbReference type="Proteomes" id="UP000265520">
    <property type="component" value="Unassembled WGS sequence"/>
</dbReference>
<organism evidence="2 3">
    <name type="scientific">Trifolium medium</name>
    <dbReference type="NCBI Taxonomy" id="97028"/>
    <lineage>
        <taxon>Eukaryota</taxon>
        <taxon>Viridiplantae</taxon>
        <taxon>Streptophyta</taxon>
        <taxon>Embryophyta</taxon>
        <taxon>Tracheophyta</taxon>
        <taxon>Spermatophyta</taxon>
        <taxon>Magnoliopsida</taxon>
        <taxon>eudicotyledons</taxon>
        <taxon>Gunneridae</taxon>
        <taxon>Pentapetalae</taxon>
        <taxon>rosids</taxon>
        <taxon>fabids</taxon>
        <taxon>Fabales</taxon>
        <taxon>Fabaceae</taxon>
        <taxon>Papilionoideae</taxon>
        <taxon>50 kb inversion clade</taxon>
        <taxon>NPAAA clade</taxon>
        <taxon>Hologalegina</taxon>
        <taxon>IRL clade</taxon>
        <taxon>Trifolieae</taxon>
        <taxon>Trifolium</taxon>
    </lineage>
</organism>
<evidence type="ECO:0000313" key="2">
    <source>
        <dbReference type="EMBL" id="MCI86465.1"/>
    </source>
</evidence>
<evidence type="ECO:0000313" key="3">
    <source>
        <dbReference type="Proteomes" id="UP000265520"/>
    </source>
</evidence>